<dbReference type="Proteomes" id="UP001153737">
    <property type="component" value="Chromosome 1"/>
</dbReference>
<keyword evidence="9" id="KW-0406">Ion transport</keyword>
<evidence type="ECO:0000256" key="11">
    <source>
        <dbReference type="ARBA" id="ARBA00068450"/>
    </source>
</evidence>
<dbReference type="Pfam" id="PF07690">
    <property type="entry name" value="MFS_1"/>
    <property type="match status" value="1"/>
</dbReference>
<evidence type="ECO:0000256" key="7">
    <source>
        <dbReference type="ARBA" id="ARBA00023053"/>
    </source>
</evidence>
<feature type="transmembrane region" description="Helical" evidence="12">
    <location>
        <begin position="62"/>
        <end position="82"/>
    </location>
</feature>
<name>A0A9P0DD08_PHACE</name>
<feature type="transmembrane region" description="Helical" evidence="12">
    <location>
        <begin position="151"/>
        <end position="178"/>
    </location>
</feature>
<feature type="transmembrane region" description="Helical" evidence="12">
    <location>
        <begin position="345"/>
        <end position="366"/>
    </location>
</feature>
<dbReference type="SUPFAM" id="SSF103473">
    <property type="entry name" value="MFS general substrate transporter"/>
    <property type="match status" value="1"/>
</dbReference>
<reference evidence="14" key="2">
    <citation type="submission" date="2022-10" db="EMBL/GenBank/DDBJ databases">
        <authorList>
            <consortium name="ENA_rothamsted_submissions"/>
            <consortium name="culmorum"/>
            <person name="King R."/>
        </authorList>
    </citation>
    <scope>NUCLEOTIDE SEQUENCE</scope>
</reference>
<comment type="function">
    <text evidence="10">May be an inorganic phosphate cotransporter.</text>
</comment>
<dbReference type="GO" id="GO:0006820">
    <property type="term" value="P:monoatomic anion transport"/>
    <property type="evidence" value="ECO:0007669"/>
    <property type="project" value="TreeGrafter"/>
</dbReference>
<evidence type="ECO:0000256" key="5">
    <source>
        <dbReference type="ARBA" id="ARBA00022847"/>
    </source>
</evidence>
<dbReference type="GO" id="GO:0015293">
    <property type="term" value="F:symporter activity"/>
    <property type="evidence" value="ECO:0007669"/>
    <property type="project" value="UniProtKB-KW"/>
</dbReference>
<evidence type="ECO:0000256" key="3">
    <source>
        <dbReference type="ARBA" id="ARBA00022448"/>
    </source>
</evidence>
<feature type="transmembrane region" description="Helical" evidence="12">
    <location>
        <begin position="89"/>
        <end position="109"/>
    </location>
</feature>
<dbReference type="InterPro" id="IPR020846">
    <property type="entry name" value="MFS_dom"/>
</dbReference>
<dbReference type="FunFam" id="1.20.1250.20:FF:000003">
    <property type="entry name" value="Solute carrier family 17 member 3"/>
    <property type="match status" value="1"/>
</dbReference>
<organism evidence="14 15">
    <name type="scientific">Phaedon cochleariae</name>
    <name type="common">Mustard beetle</name>
    <dbReference type="NCBI Taxonomy" id="80249"/>
    <lineage>
        <taxon>Eukaryota</taxon>
        <taxon>Metazoa</taxon>
        <taxon>Ecdysozoa</taxon>
        <taxon>Arthropoda</taxon>
        <taxon>Hexapoda</taxon>
        <taxon>Insecta</taxon>
        <taxon>Pterygota</taxon>
        <taxon>Neoptera</taxon>
        <taxon>Endopterygota</taxon>
        <taxon>Coleoptera</taxon>
        <taxon>Polyphaga</taxon>
        <taxon>Cucujiformia</taxon>
        <taxon>Chrysomeloidea</taxon>
        <taxon>Chrysomelidae</taxon>
        <taxon>Chrysomelinae</taxon>
        <taxon>Chrysomelini</taxon>
        <taxon>Phaedon</taxon>
    </lineage>
</organism>
<feature type="transmembrane region" description="Helical" evidence="12">
    <location>
        <begin position="242"/>
        <end position="261"/>
    </location>
</feature>
<keyword evidence="8 12" id="KW-0472">Membrane</keyword>
<dbReference type="Gene3D" id="1.20.1250.20">
    <property type="entry name" value="MFS general substrate transporter like domains"/>
    <property type="match status" value="2"/>
</dbReference>
<protein>
    <recommendedName>
        <fullName evidence="11">Putative inorganic phosphate cotransporter</fullName>
    </recommendedName>
</protein>
<evidence type="ECO:0000313" key="15">
    <source>
        <dbReference type="Proteomes" id="UP001153737"/>
    </source>
</evidence>
<sequence length="478" mass="53405">MSETENVPKIGIRHVQMTLMFFLLAIGVGMRVQLSVAVVAMTDRNSSSNPDIPTYDWDNTNVVLSSFYWGYVLLQLIAANLAKIFGTKYCLLGAMLVNSLVSMAVPIMAAEFGSYGVMACRTMQGLSQGFFYPSLYDVLRRWTPITEKARLAAIALSGATFGTIFTMPIVGTISSSWLGWPFSFYLYGGMGVVWMVMFFIFGASSPREHRCISGGELEYIESSMDISEEKVEVPWKSMFSSLPAWGLFIMHIGSTWGYVTLLTETPIYMNKMMGFDIESNGFISAAPYLTWFLLSFVFAWISDYLMNNTNLSDIWNRRLMSAIGSFVPGTALMILSLLPKDAINWSVAMLIIAGGFLAATSSGFMVNHVELSPQFSGYLLAIGNTVGNVGSIFAPLFVQLVVTGDGTVKPGILLESMKKTTKLVNNKESKKSLSIPSWHHKLYNYTSDTKFSFEVRRAERELRYNHIRLIWTYYCNIL</sequence>
<dbReference type="GO" id="GO:0016020">
    <property type="term" value="C:membrane"/>
    <property type="evidence" value="ECO:0007669"/>
    <property type="project" value="UniProtKB-SubCell"/>
</dbReference>
<feature type="transmembrane region" description="Helical" evidence="12">
    <location>
        <begin position="378"/>
        <end position="402"/>
    </location>
</feature>
<keyword evidence="4 12" id="KW-0812">Transmembrane</keyword>
<reference evidence="14" key="1">
    <citation type="submission" date="2022-01" db="EMBL/GenBank/DDBJ databases">
        <authorList>
            <person name="King R."/>
        </authorList>
    </citation>
    <scope>NUCLEOTIDE SEQUENCE</scope>
</reference>
<keyword evidence="3" id="KW-0813">Transport</keyword>
<dbReference type="PROSITE" id="PS50850">
    <property type="entry name" value="MFS"/>
    <property type="match status" value="1"/>
</dbReference>
<keyword evidence="9" id="KW-0739">Sodium transport</keyword>
<evidence type="ECO:0000256" key="2">
    <source>
        <dbReference type="ARBA" id="ARBA00008586"/>
    </source>
</evidence>
<dbReference type="InterPro" id="IPR011701">
    <property type="entry name" value="MFS"/>
</dbReference>
<comment type="subcellular location">
    <subcellularLocation>
        <location evidence="1">Membrane</location>
        <topology evidence="1">Multi-pass membrane protein</topology>
    </subcellularLocation>
</comment>
<evidence type="ECO:0000256" key="1">
    <source>
        <dbReference type="ARBA" id="ARBA00004141"/>
    </source>
</evidence>
<keyword evidence="5" id="KW-0769">Symport</keyword>
<feature type="transmembrane region" description="Helical" evidence="12">
    <location>
        <begin position="322"/>
        <end position="339"/>
    </location>
</feature>
<evidence type="ECO:0000256" key="12">
    <source>
        <dbReference type="SAM" id="Phobius"/>
    </source>
</evidence>
<keyword evidence="6 12" id="KW-1133">Transmembrane helix</keyword>
<dbReference type="InterPro" id="IPR050382">
    <property type="entry name" value="MFS_Na/Anion_cotransporter"/>
</dbReference>
<feature type="transmembrane region" description="Helical" evidence="12">
    <location>
        <begin position="281"/>
        <end position="301"/>
    </location>
</feature>
<feature type="transmembrane region" description="Helical" evidence="12">
    <location>
        <begin position="21"/>
        <end position="42"/>
    </location>
</feature>
<evidence type="ECO:0000313" key="14">
    <source>
        <dbReference type="EMBL" id="CAH1116594.1"/>
    </source>
</evidence>
<evidence type="ECO:0000256" key="9">
    <source>
        <dbReference type="ARBA" id="ARBA00023201"/>
    </source>
</evidence>
<dbReference type="FunFam" id="1.20.1250.20:FF:000144">
    <property type="entry name" value="Picot, isoform B"/>
    <property type="match status" value="1"/>
</dbReference>
<dbReference type="AlphaFoldDB" id="A0A9P0DD08"/>
<evidence type="ECO:0000256" key="10">
    <source>
        <dbReference type="ARBA" id="ARBA00054632"/>
    </source>
</evidence>
<dbReference type="EMBL" id="OU896707">
    <property type="protein sequence ID" value="CAH1116594.1"/>
    <property type="molecule type" value="Genomic_DNA"/>
</dbReference>
<feature type="domain" description="Major facilitator superfamily (MFS) profile" evidence="13">
    <location>
        <begin position="13"/>
        <end position="478"/>
    </location>
</feature>
<feature type="transmembrane region" description="Helical" evidence="12">
    <location>
        <begin position="184"/>
        <end position="203"/>
    </location>
</feature>
<dbReference type="GO" id="GO:0006814">
    <property type="term" value="P:sodium ion transport"/>
    <property type="evidence" value="ECO:0007669"/>
    <property type="project" value="UniProtKB-KW"/>
</dbReference>
<accession>A0A9P0DD08</accession>
<keyword evidence="7" id="KW-0915">Sodium</keyword>
<gene>
    <name evidence="14" type="ORF">PHAECO_LOCUS219</name>
</gene>
<keyword evidence="15" id="KW-1185">Reference proteome</keyword>
<comment type="similarity">
    <text evidence="2">Belongs to the major facilitator superfamily. Sodium/anion cotransporter family.</text>
</comment>
<dbReference type="OrthoDB" id="206213at2759"/>
<evidence type="ECO:0000259" key="13">
    <source>
        <dbReference type="PROSITE" id="PS50850"/>
    </source>
</evidence>
<dbReference type="PANTHER" id="PTHR11662:SF280">
    <property type="entry name" value="FI21844P1-RELATED"/>
    <property type="match status" value="1"/>
</dbReference>
<dbReference type="InterPro" id="IPR036259">
    <property type="entry name" value="MFS_trans_sf"/>
</dbReference>
<dbReference type="PANTHER" id="PTHR11662">
    <property type="entry name" value="SOLUTE CARRIER FAMILY 17"/>
    <property type="match status" value="1"/>
</dbReference>
<evidence type="ECO:0000256" key="8">
    <source>
        <dbReference type="ARBA" id="ARBA00023136"/>
    </source>
</evidence>
<evidence type="ECO:0000256" key="6">
    <source>
        <dbReference type="ARBA" id="ARBA00022989"/>
    </source>
</evidence>
<proteinExistence type="inferred from homology"/>
<evidence type="ECO:0000256" key="4">
    <source>
        <dbReference type="ARBA" id="ARBA00022692"/>
    </source>
</evidence>